<dbReference type="Pfam" id="PF00156">
    <property type="entry name" value="Pribosyltran"/>
    <property type="match status" value="1"/>
</dbReference>
<dbReference type="Gene3D" id="3.40.50.2020">
    <property type="match status" value="1"/>
</dbReference>
<evidence type="ECO:0000259" key="2">
    <source>
        <dbReference type="Pfam" id="PF00156"/>
    </source>
</evidence>
<dbReference type="GO" id="GO:0016757">
    <property type="term" value="F:glycosyltransferase activity"/>
    <property type="evidence" value="ECO:0007669"/>
    <property type="project" value="UniProtKB-KW"/>
</dbReference>
<name>A0A0C1MZ75_9RICK</name>
<gene>
    <name evidence="3" type="ORF">NF27_DT01050</name>
</gene>
<keyword evidence="3" id="KW-0328">Glycosyltransferase</keyword>
<dbReference type="AlphaFoldDB" id="A0A0C1MZ75"/>
<dbReference type="InterPro" id="IPR051910">
    <property type="entry name" value="ComF/GntX_DNA_util-trans"/>
</dbReference>
<dbReference type="InterPro" id="IPR000836">
    <property type="entry name" value="PRTase_dom"/>
</dbReference>
<evidence type="ECO:0000256" key="1">
    <source>
        <dbReference type="ARBA" id="ARBA00008007"/>
    </source>
</evidence>
<dbReference type="PANTHER" id="PTHR47505">
    <property type="entry name" value="DNA UTILIZATION PROTEIN YHGH"/>
    <property type="match status" value="1"/>
</dbReference>
<protein>
    <submittedName>
        <fullName evidence="3">Phosphoribosyltransferase</fullName>
    </submittedName>
</protein>
<evidence type="ECO:0000313" key="3">
    <source>
        <dbReference type="EMBL" id="KIE05331.1"/>
    </source>
</evidence>
<sequence length="122" mass="13877">MLMPVPLHKMRLRKRKFNQSLVLAKELAKNTKLKLIPDLVKRIKDTPSQSGLNQKLRRANMKSAFVINENYREAIRDKVIIVIDDVITTGSTINECAKVLKQNGAREVHALSFARTVKPSDL</sequence>
<reference evidence="3 4" key="1">
    <citation type="submission" date="2014-11" db="EMBL/GenBank/DDBJ databases">
        <title>A Rickettsiales Symbiont of Amoebae With Ancient Features.</title>
        <authorList>
            <person name="Schulz F."/>
            <person name="Martijn J."/>
            <person name="Wascher F."/>
            <person name="Kostanjsek R."/>
            <person name="Ettema T.J."/>
            <person name="Horn M."/>
        </authorList>
    </citation>
    <scope>NUCLEOTIDE SEQUENCE [LARGE SCALE GENOMIC DNA]</scope>
    <source>
        <strain evidence="3 4">UWC36</strain>
    </source>
</reference>
<feature type="domain" description="Phosphoribosyltransferase" evidence="2">
    <location>
        <begin position="20"/>
        <end position="113"/>
    </location>
</feature>
<dbReference type="CDD" id="cd06223">
    <property type="entry name" value="PRTases_typeI"/>
    <property type="match status" value="1"/>
</dbReference>
<accession>A0A0C1MZ75</accession>
<dbReference type="PANTHER" id="PTHR47505:SF1">
    <property type="entry name" value="DNA UTILIZATION PROTEIN YHGH"/>
    <property type="match status" value="1"/>
</dbReference>
<evidence type="ECO:0000313" key="4">
    <source>
        <dbReference type="Proteomes" id="UP000031258"/>
    </source>
</evidence>
<keyword evidence="4" id="KW-1185">Reference proteome</keyword>
<comment type="similarity">
    <text evidence="1">Belongs to the ComF/GntX family.</text>
</comment>
<keyword evidence="3" id="KW-0808">Transferase</keyword>
<comment type="caution">
    <text evidence="3">The sequence shown here is derived from an EMBL/GenBank/DDBJ whole genome shotgun (WGS) entry which is preliminary data.</text>
</comment>
<dbReference type="Proteomes" id="UP000031258">
    <property type="component" value="Unassembled WGS sequence"/>
</dbReference>
<dbReference type="EMBL" id="JSWE01000096">
    <property type="protein sequence ID" value="KIE05331.1"/>
    <property type="molecule type" value="Genomic_DNA"/>
</dbReference>
<dbReference type="InterPro" id="IPR029057">
    <property type="entry name" value="PRTase-like"/>
</dbReference>
<dbReference type="STRING" id="86105.NF27_DT01050"/>
<organism evidence="3 4">
    <name type="scientific">Candidatus Jidaibacter acanthamoebae</name>
    <dbReference type="NCBI Taxonomy" id="86105"/>
    <lineage>
        <taxon>Bacteria</taxon>
        <taxon>Pseudomonadati</taxon>
        <taxon>Pseudomonadota</taxon>
        <taxon>Alphaproteobacteria</taxon>
        <taxon>Rickettsiales</taxon>
        <taxon>Candidatus Midichloriaceae</taxon>
        <taxon>Candidatus Jidaibacter</taxon>
    </lineage>
</organism>
<proteinExistence type="inferred from homology"/>
<dbReference type="SUPFAM" id="SSF53271">
    <property type="entry name" value="PRTase-like"/>
    <property type="match status" value="1"/>
</dbReference>